<feature type="domain" description="DUF7924" evidence="2">
    <location>
        <begin position="279"/>
        <end position="431"/>
    </location>
</feature>
<feature type="region of interest" description="Disordered" evidence="1">
    <location>
        <begin position="484"/>
        <end position="546"/>
    </location>
</feature>
<feature type="compositionally biased region" description="Polar residues" evidence="1">
    <location>
        <begin position="527"/>
        <end position="536"/>
    </location>
</feature>
<sequence length="546" mass="60811">MSASNRSSPVHDPPRSRYEAPAHGGPNILECSLTTAILDDSHPWRAYTWRAYRLGRDGTQPISRRKSIQPRGSNRQIAVPTYNHPPSFWDDLSKVRLTSRALREHHRRNNARPCPTMPPILADVSTNLARFARQGGPDLGHIRGCPAPKRATDTMDFAPSYRSSPSLRTQSTARTRRSSAYGKDFVQHLTDHGIHINNRRSRPRNMTEMRSEIARERASLSPSKLSKDTFEDFQRKNEEVHPEADVMSIVVPLICGKTDIPNKQNVLFTGVTPVTNKSASRPKPDFFDGALLRDIAEEIRNDPALRSTVIPTRHPTIPVAPNLFLEVKRPEGHHSVAQRQSCFDGTYGARSMHALQTYGDTEPAYDGNAYTYSSTYCEGSLKLYAHHITAPTTSLGRPEYHMSYIDGWQMTGNMDTFRRGAAAFRNIRDLAKRHRDSFIQAANARAFRVASAAQDDVHGTTQDEAPEVMALQDARDVLQQQLADTHDNGSQDGGETKAASPCLDTEDKSCNPSQGSMPLDRGDLPMSPTSSLASASKRQRHPLSCR</sequence>
<dbReference type="AlphaFoldDB" id="T5ALQ2"/>
<dbReference type="InterPro" id="IPR057684">
    <property type="entry name" value="DUF7924"/>
</dbReference>
<reference evidence="3 4" key="1">
    <citation type="journal article" date="2013" name="Chin. Sci. Bull.">
        <title>Genome survey uncovers the secrets of sex and lifestyle in caterpillar fungus.</title>
        <authorList>
            <person name="Hu X."/>
            <person name="Zhang Y."/>
            <person name="Xiao G."/>
            <person name="Zheng P."/>
            <person name="Xia Y."/>
            <person name="Zhang X."/>
            <person name="St Leger R.J."/>
            <person name="Liu X."/>
            <person name="Wang C."/>
        </authorList>
    </citation>
    <scope>NUCLEOTIDE SEQUENCE [LARGE SCALE GENOMIC DNA]</scope>
    <source>
        <strain evidence="4">Co18 / CGMCC 3.14243</strain>
        <tissue evidence="3">Fruit-body</tissue>
    </source>
</reference>
<protein>
    <recommendedName>
        <fullName evidence="2">DUF7924 domain-containing protein</fullName>
    </recommendedName>
</protein>
<feature type="region of interest" description="Disordered" evidence="1">
    <location>
        <begin position="60"/>
        <end position="80"/>
    </location>
</feature>
<dbReference type="eggNOG" id="ENOG502SJYB">
    <property type="taxonomic scope" value="Eukaryota"/>
</dbReference>
<feature type="compositionally biased region" description="Basic residues" evidence="1">
    <location>
        <begin position="537"/>
        <end position="546"/>
    </location>
</feature>
<evidence type="ECO:0000313" key="4">
    <source>
        <dbReference type="Proteomes" id="UP000019374"/>
    </source>
</evidence>
<name>T5ALQ2_OPHSC</name>
<feature type="region of interest" description="Disordered" evidence="1">
    <location>
        <begin position="1"/>
        <end position="25"/>
    </location>
</feature>
<evidence type="ECO:0000313" key="3">
    <source>
        <dbReference type="EMBL" id="EQL03529.1"/>
    </source>
</evidence>
<organism evidence="3 4">
    <name type="scientific">Ophiocordyceps sinensis (strain Co18 / CGMCC 3.14243)</name>
    <name type="common">Yarsagumba caterpillar fungus</name>
    <name type="synonym">Hirsutella sinensis</name>
    <dbReference type="NCBI Taxonomy" id="911162"/>
    <lineage>
        <taxon>Eukaryota</taxon>
        <taxon>Fungi</taxon>
        <taxon>Dikarya</taxon>
        <taxon>Ascomycota</taxon>
        <taxon>Pezizomycotina</taxon>
        <taxon>Sordariomycetes</taxon>
        <taxon>Hypocreomycetidae</taxon>
        <taxon>Hypocreales</taxon>
        <taxon>Ophiocordycipitaceae</taxon>
        <taxon>Ophiocordyceps</taxon>
    </lineage>
</organism>
<evidence type="ECO:0000256" key="1">
    <source>
        <dbReference type="SAM" id="MobiDB-lite"/>
    </source>
</evidence>
<dbReference type="HOGENOM" id="CLU_023878_2_0_1"/>
<feature type="region of interest" description="Disordered" evidence="1">
    <location>
        <begin position="154"/>
        <end position="179"/>
    </location>
</feature>
<gene>
    <name evidence="3" type="ORF">OCS_00763</name>
</gene>
<dbReference type="Proteomes" id="UP000019374">
    <property type="component" value="Unassembled WGS sequence"/>
</dbReference>
<proteinExistence type="predicted"/>
<dbReference type="Pfam" id="PF25545">
    <property type="entry name" value="DUF7924"/>
    <property type="match status" value="1"/>
</dbReference>
<evidence type="ECO:0000259" key="2">
    <source>
        <dbReference type="Pfam" id="PF25545"/>
    </source>
</evidence>
<dbReference type="EMBL" id="KE652206">
    <property type="protein sequence ID" value="EQL03529.1"/>
    <property type="molecule type" value="Genomic_DNA"/>
</dbReference>
<accession>T5ALQ2</accession>